<dbReference type="Pfam" id="PF04110">
    <property type="entry name" value="APG12"/>
    <property type="match status" value="1"/>
</dbReference>
<dbReference type="PANTHER" id="PTHR13385:SF0">
    <property type="entry name" value="UBIQUITIN-LIKE PROTEIN ATG12"/>
    <property type="match status" value="1"/>
</dbReference>
<dbReference type="GO" id="GO:0000422">
    <property type="term" value="P:autophagy of mitochondrion"/>
    <property type="evidence" value="ECO:0007669"/>
    <property type="project" value="TreeGrafter"/>
</dbReference>
<feature type="compositionally biased region" description="Low complexity" evidence="11">
    <location>
        <begin position="1"/>
        <end position="14"/>
    </location>
</feature>
<evidence type="ECO:0000256" key="7">
    <source>
        <dbReference type="ARBA" id="ARBA00022927"/>
    </source>
</evidence>
<evidence type="ECO:0000256" key="4">
    <source>
        <dbReference type="ARBA" id="ARBA00022448"/>
    </source>
</evidence>
<proteinExistence type="inferred from homology"/>
<evidence type="ECO:0000256" key="9">
    <source>
        <dbReference type="ARBA" id="ARBA00023136"/>
    </source>
</evidence>
<dbReference type="GO" id="GO:0034274">
    <property type="term" value="C:Atg12-Atg5-Atg16 complex"/>
    <property type="evidence" value="ECO:0007669"/>
    <property type="project" value="TreeGrafter"/>
</dbReference>
<dbReference type="GO" id="GO:0019776">
    <property type="term" value="F:Atg8-family ligase activity"/>
    <property type="evidence" value="ECO:0007669"/>
    <property type="project" value="TreeGrafter"/>
</dbReference>
<comment type="subcellular location">
    <subcellularLocation>
        <location evidence="1 10">Preautophagosomal structure membrane</location>
        <topology evidence="1 10">Peripheral membrane protein</topology>
    </subcellularLocation>
</comment>
<comment type="caution">
    <text evidence="12">The sequence shown here is derived from an EMBL/GenBank/DDBJ whole genome shotgun (WGS) entry which is preliminary data.</text>
</comment>
<dbReference type="InterPro" id="IPR007242">
    <property type="entry name" value="Atg12"/>
</dbReference>
<keyword evidence="9 10" id="KW-0472">Membrane</keyword>
<dbReference type="InterPro" id="IPR029071">
    <property type="entry name" value="Ubiquitin-like_domsf"/>
</dbReference>
<evidence type="ECO:0000256" key="2">
    <source>
        <dbReference type="ARBA" id="ARBA00007778"/>
    </source>
</evidence>
<dbReference type="PANTHER" id="PTHR13385">
    <property type="entry name" value="AUTOPHAGY PROTEIN 12"/>
    <property type="match status" value="1"/>
</dbReference>
<evidence type="ECO:0000256" key="3">
    <source>
        <dbReference type="ARBA" id="ARBA00015875"/>
    </source>
</evidence>
<dbReference type="GO" id="GO:0000045">
    <property type="term" value="P:autophagosome assembly"/>
    <property type="evidence" value="ECO:0007669"/>
    <property type="project" value="InterPro"/>
</dbReference>
<evidence type="ECO:0000313" key="13">
    <source>
        <dbReference type="Proteomes" id="UP001281003"/>
    </source>
</evidence>
<name>A0AAE0PKA8_SORBR</name>
<dbReference type="GO" id="GO:0015031">
    <property type="term" value="P:protein transport"/>
    <property type="evidence" value="ECO:0007669"/>
    <property type="project" value="UniProtKB-KW"/>
</dbReference>
<evidence type="ECO:0000256" key="11">
    <source>
        <dbReference type="SAM" id="MobiDB-lite"/>
    </source>
</evidence>
<keyword evidence="5 10" id="KW-1017">Isopeptide bond</keyword>
<reference evidence="12" key="1">
    <citation type="journal article" date="2023" name="Mol. Phylogenet. Evol.">
        <title>Genome-scale phylogeny and comparative genomics of the fungal order Sordariales.</title>
        <authorList>
            <person name="Hensen N."/>
            <person name="Bonometti L."/>
            <person name="Westerberg I."/>
            <person name="Brannstrom I.O."/>
            <person name="Guillou S."/>
            <person name="Cros-Aarteil S."/>
            <person name="Calhoun S."/>
            <person name="Haridas S."/>
            <person name="Kuo A."/>
            <person name="Mondo S."/>
            <person name="Pangilinan J."/>
            <person name="Riley R."/>
            <person name="LaButti K."/>
            <person name="Andreopoulos B."/>
            <person name="Lipzen A."/>
            <person name="Chen C."/>
            <person name="Yan M."/>
            <person name="Daum C."/>
            <person name="Ng V."/>
            <person name="Clum A."/>
            <person name="Steindorff A."/>
            <person name="Ohm R.A."/>
            <person name="Martin F."/>
            <person name="Silar P."/>
            <person name="Natvig D.O."/>
            <person name="Lalanne C."/>
            <person name="Gautier V."/>
            <person name="Ament-Velasquez S.L."/>
            <person name="Kruys A."/>
            <person name="Hutchinson M.I."/>
            <person name="Powell A.J."/>
            <person name="Barry K."/>
            <person name="Miller A.N."/>
            <person name="Grigoriev I.V."/>
            <person name="Debuchy R."/>
            <person name="Gladieux P."/>
            <person name="Hiltunen Thoren M."/>
            <person name="Johannesson H."/>
        </authorList>
    </citation>
    <scope>NUCLEOTIDE SEQUENCE</scope>
    <source>
        <strain evidence="12">FGSC 1904</strain>
    </source>
</reference>
<dbReference type="GO" id="GO:0034045">
    <property type="term" value="C:phagophore assembly site membrane"/>
    <property type="evidence" value="ECO:0007669"/>
    <property type="project" value="UniProtKB-SubCell"/>
</dbReference>
<dbReference type="GO" id="GO:0061723">
    <property type="term" value="P:glycophagy"/>
    <property type="evidence" value="ECO:0007669"/>
    <property type="project" value="TreeGrafter"/>
</dbReference>
<evidence type="ECO:0000256" key="6">
    <source>
        <dbReference type="ARBA" id="ARBA00022786"/>
    </source>
</evidence>
<feature type="region of interest" description="Disordered" evidence="11">
    <location>
        <begin position="1"/>
        <end position="21"/>
    </location>
</feature>
<dbReference type="GO" id="GO:0034727">
    <property type="term" value="P:piecemeal microautophagy of the nucleus"/>
    <property type="evidence" value="ECO:0007669"/>
    <property type="project" value="TreeGrafter"/>
</dbReference>
<accession>A0AAE0PKA8</accession>
<reference evidence="12" key="2">
    <citation type="submission" date="2023-07" db="EMBL/GenBank/DDBJ databases">
        <authorList>
            <consortium name="Lawrence Berkeley National Laboratory"/>
            <person name="Haridas S."/>
            <person name="Hensen N."/>
            <person name="Bonometti L."/>
            <person name="Westerberg I."/>
            <person name="Brannstrom I.O."/>
            <person name="Guillou S."/>
            <person name="Cros-Aarteil S."/>
            <person name="Calhoun S."/>
            <person name="Kuo A."/>
            <person name="Mondo S."/>
            <person name="Pangilinan J."/>
            <person name="Riley R."/>
            <person name="LaButti K."/>
            <person name="Andreopoulos B."/>
            <person name="Lipzen A."/>
            <person name="Chen C."/>
            <person name="Yanf M."/>
            <person name="Daum C."/>
            <person name="Ng V."/>
            <person name="Clum A."/>
            <person name="Steindorff A."/>
            <person name="Ohm R."/>
            <person name="Martin F."/>
            <person name="Silar P."/>
            <person name="Natvig D."/>
            <person name="Lalanne C."/>
            <person name="Gautier V."/>
            <person name="Ament-velasquez S.L."/>
            <person name="Kruys A."/>
            <person name="Hutchinson M.I."/>
            <person name="Powell A.J."/>
            <person name="Barry K."/>
            <person name="Miller A.N."/>
            <person name="Grigoriev I.V."/>
            <person name="Debuchy R."/>
            <person name="Gladieux P."/>
            <person name="Thoren M.H."/>
            <person name="Johannesson H."/>
        </authorList>
    </citation>
    <scope>NUCLEOTIDE SEQUENCE</scope>
    <source>
        <strain evidence="12">FGSC 1904</strain>
    </source>
</reference>
<evidence type="ECO:0000256" key="8">
    <source>
        <dbReference type="ARBA" id="ARBA00023006"/>
    </source>
</evidence>
<dbReference type="Gene3D" id="3.10.20.90">
    <property type="entry name" value="Phosphatidylinositol 3-kinase Catalytic Subunit, Chain A, domain 1"/>
    <property type="match status" value="1"/>
</dbReference>
<dbReference type="EMBL" id="JAUTDP010000002">
    <property type="protein sequence ID" value="KAK3401593.1"/>
    <property type="molecule type" value="Genomic_DNA"/>
</dbReference>
<sequence length="144" mass="15386">MSSPTSPTASPTLSGHDSPNLPLTMTASTVLMTLPKDAASALAEVSSLPEFDPEKKVVIRFKPVGGSAPPLRREQVKVAGTAKFETVVAYVRKSLKVKDSESVFCYVNSTFAPALDEVVGGLWRCFKDSTNQLNVSYSMTPAFG</sequence>
<keyword evidence="4 10" id="KW-0813">Transport</keyword>
<keyword evidence="7 10" id="KW-0653">Protein transport</keyword>
<comment type="function">
    <text evidence="10">Ubiquitin-like protein involved in cytoplasm to vacuole transport (Cvt), autophagy vesicles formation, mitophagy, and nucleophagy.</text>
</comment>
<keyword evidence="8 10" id="KW-0072">Autophagy</keyword>
<keyword evidence="13" id="KW-1185">Reference proteome</keyword>
<evidence type="ECO:0000256" key="1">
    <source>
        <dbReference type="ARBA" id="ARBA00004623"/>
    </source>
</evidence>
<evidence type="ECO:0000256" key="5">
    <source>
        <dbReference type="ARBA" id="ARBA00022499"/>
    </source>
</evidence>
<organism evidence="12 13">
    <name type="scientific">Sordaria brevicollis</name>
    <dbReference type="NCBI Taxonomy" id="83679"/>
    <lineage>
        <taxon>Eukaryota</taxon>
        <taxon>Fungi</taxon>
        <taxon>Dikarya</taxon>
        <taxon>Ascomycota</taxon>
        <taxon>Pezizomycotina</taxon>
        <taxon>Sordariomycetes</taxon>
        <taxon>Sordariomycetidae</taxon>
        <taxon>Sordariales</taxon>
        <taxon>Sordariaceae</taxon>
        <taxon>Sordaria</taxon>
    </lineage>
</organism>
<protein>
    <recommendedName>
        <fullName evidence="3 10">Ubiquitin-like protein ATG12</fullName>
    </recommendedName>
</protein>
<dbReference type="GO" id="GO:0097352">
    <property type="term" value="P:autophagosome maturation"/>
    <property type="evidence" value="ECO:0007669"/>
    <property type="project" value="TreeGrafter"/>
</dbReference>
<gene>
    <name evidence="12" type="ORF">B0T20DRAFT_346676</name>
</gene>
<dbReference type="FunFam" id="3.10.20.90:FF:000148">
    <property type="entry name" value="Ubiquitin-like protein ATG12"/>
    <property type="match status" value="1"/>
</dbReference>
<evidence type="ECO:0000256" key="10">
    <source>
        <dbReference type="RuleBase" id="RU361201"/>
    </source>
</evidence>
<evidence type="ECO:0000313" key="12">
    <source>
        <dbReference type="EMBL" id="KAK3401593.1"/>
    </source>
</evidence>
<comment type="subunit">
    <text evidence="10">Forms a conjugate with ATG5.</text>
</comment>
<dbReference type="GO" id="GO:0000421">
    <property type="term" value="C:autophagosome membrane"/>
    <property type="evidence" value="ECO:0007669"/>
    <property type="project" value="TreeGrafter"/>
</dbReference>
<dbReference type="Proteomes" id="UP001281003">
    <property type="component" value="Unassembled WGS sequence"/>
</dbReference>
<keyword evidence="6 10" id="KW-0833">Ubl conjugation pathway</keyword>
<dbReference type="SUPFAM" id="SSF54236">
    <property type="entry name" value="Ubiquitin-like"/>
    <property type="match status" value="1"/>
</dbReference>
<dbReference type="CDD" id="cd01612">
    <property type="entry name" value="Ubl_ATG12"/>
    <property type="match status" value="1"/>
</dbReference>
<comment type="similarity">
    <text evidence="2 10">Belongs to the ATG12 family.</text>
</comment>
<dbReference type="AlphaFoldDB" id="A0AAE0PKA8"/>